<dbReference type="PANTHER" id="PTHR30576">
    <property type="entry name" value="COLANIC BIOSYNTHESIS UDP-GLUCOSE LIPID CARRIER TRANSFERASE"/>
    <property type="match status" value="1"/>
</dbReference>
<dbReference type="Pfam" id="PF13727">
    <property type="entry name" value="CoA_binding_3"/>
    <property type="match status" value="1"/>
</dbReference>
<organism evidence="3">
    <name type="scientific">marine sediment metagenome</name>
    <dbReference type="NCBI Taxonomy" id="412755"/>
    <lineage>
        <taxon>unclassified sequences</taxon>
        <taxon>metagenomes</taxon>
        <taxon>ecological metagenomes</taxon>
    </lineage>
</organism>
<protein>
    <recommendedName>
        <fullName evidence="2">Bacterial sugar transferase domain-containing protein</fullName>
    </recommendedName>
</protein>
<feature type="transmembrane region" description="Helical" evidence="1">
    <location>
        <begin position="110"/>
        <end position="130"/>
    </location>
</feature>
<evidence type="ECO:0000256" key="1">
    <source>
        <dbReference type="SAM" id="Phobius"/>
    </source>
</evidence>
<feature type="transmembrane region" description="Helical" evidence="1">
    <location>
        <begin position="300"/>
        <end position="324"/>
    </location>
</feature>
<gene>
    <name evidence="3" type="ORF">LCGC14_2636500</name>
</gene>
<dbReference type="PANTHER" id="PTHR30576:SF0">
    <property type="entry name" value="UNDECAPRENYL-PHOSPHATE N-ACETYLGALACTOSAMINYL 1-PHOSPHATE TRANSFERASE-RELATED"/>
    <property type="match status" value="1"/>
</dbReference>
<dbReference type="EMBL" id="LAZR01045356">
    <property type="protein sequence ID" value="KKK99064.1"/>
    <property type="molecule type" value="Genomic_DNA"/>
</dbReference>
<dbReference type="Gene3D" id="3.40.50.720">
    <property type="entry name" value="NAD(P)-binding Rossmann-like Domain"/>
    <property type="match status" value="1"/>
</dbReference>
<feature type="non-terminal residue" evidence="3">
    <location>
        <position position="418"/>
    </location>
</feature>
<name>A0A0F9C9L8_9ZZZZ</name>
<evidence type="ECO:0000313" key="3">
    <source>
        <dbReference type="EMBL" id="KKK99064.1"/>
    </source>
</evidence>
<dbReference type="InterPro" id="IPR003362">
    <property type="entry name" value="Bact_transf"/>
</dbReference>
<keyword evidence="1" id="KW-1133">Transmembrane helix</keyword>
<accession>A0A0F9C9L8</accession>
<comment type="caution">
    <text evidence="3">The sequence shown here is derived from an EMBL/GenBank/DDBJ whole genome shotgun (WGS) entry which is preliminary data.</text>
</comment>
<keyword evidence="1" id="KW-0812">Transmembrane</keyword>
<dbReference type="AlphaFoldDB" id="A0A0F9C9L8"/>
<sequence length="418" mass="45368">MPPVLAKSRDVAEARAEREFALPETRPAAFRAREDRRGAALQSLLVGADVLSAVTGAAFAAAIVGLSLGRSLVFSVSMVVGWTAVALALGLYGVGDLRSWVTGVAETRRMLVGALIVSWVVFGAASWLGVPQPQLARFLAVLATLLLSGVGRATARALVHRVERLRQRTVIVGSGVVAGRLVDRLRSHEEFGLLPIGIVDDGIHETGSSAVPKLGQLDDLPSILRAHSVSRAIIAFSRASHEQLLESIRVCREQRVAVDVVPRLFESIDGQHALSQVGGLPMLSIDTPRLTRSSRAAKRALDLIGSALALICLAPFLALIAIAIKLESRGPVCFHQIRAGWKSRPFKLCKFRSMYRDADELKGQFQDDNDANDGVMFKIHEDPRITRVGRFLRRFSLDELPQLINVLRGEMSLVGPRP</sequence>
<proteinExistence type="predicted"/>
<dbReference type="GO" id="GO:0016780">
    <property type="term" value="F:phosphotransferase activity, for other substituted phosphate groups"/>
    <property type="evidence" value="ECO:0007669"/>
    <property type="project" value="TreeGrafter"/>
</dbReference>
<feature type="transmembrane region" description="Helical" evidence="1">
    <location>
        <begin position="43"/>
        <end position="66"/>
    </location>
</feature>
<dbReference type="Pfam" id="PF02397">
    <property type="entry name" value="Bac_transf"/>
    <property type="match status" value="1"/>
</dbReference>
<reference evidence="3" key="1">
    <citation type="journal article" date="2015" name="Nature">
        <title>Complex archaea that bridge the gap between prokaryotes and eukaryotes.</title>
        <authorList>
            <person name="Spang A."/>
            <person name="Saw J.H."/>
            <person name="Jorgensen S.L."/>
            <person name="Zaremba-Niedzwiedzka K."/>
            <person name="Martijn J."/>
            <person name="Lind A.E."/>
            <person name="van Eijk R."/>
            <person name="Schleper C."/>
            <person name="Guy L."/>
            <person name="Ettema T.J."/>
        </authorList>
    </citation>
    <scope>NUCLEOTIDE SEQUENCE</scope>
</reference>
<feature type="transmembrane region" description="Helical" evidence="1">
    <location>
        <begin position="72"/>
        <end position="94"/>
    </location>
</feature>
<evidence type="ECO:0000259" key="2">
    <source>
        <dbReference type="Pfam" id="PF02397"/>
    </source>
</evidence>
<feature type="transmembrane region" description="Helical" evidence="1">
    <location>
        <begin position="136"/>
        <end position="159"/>
    </location>
</feature>
<keyword evidence="1" id="KW-0472">Membrane</keyword>
<feature type="domain" description="Bacterial sugar transferase" evidence="2">
    <location>
        <begin position="298"/>
        <end position="418"/>
    </location>
</feature>